<organism evidence="1 2">
    <name type="scientific">Levilactobacillus brevis</name>
    <name type="common">Lactobacillus brevis</name>
    <dbReference type="NCBI Taxonomy" id="1580"/>
    <lineage>
        <taxon>Bacteria</taxon>
        <taxon>Bacillati</taxon>
        <taxon>Bacillota</taxon>
        <taxon>Bacilli</taxon>
        <taxon>Lactobacillales</taxon>
        <taxon>Lactobacillaceae</taxon>
        <taxon>Levilactobacillus</taxon>
    </lineage>
</organism>
<evidence type="ECO:0000313" key="2">
    <source>
        <dbReference type="Proteomes" id="UP000676478"/>
    </source>
</evidence>
<evidence type="ECO:0000313" key="1">
    <source>
        <dbReference type="EMBL" id="MBS1011491.1"/>
    </source>
</evidence>
<protein>
    <submittedName>
        <fullName evidence="1">Uncharacterized protein</fullName>
    </submittedName>
</protein>
<reference evidence="1" key="2">
    <citation type="submission" date="2022-09" db="EMBL/GenBank/DDBJ databases">
        <title>Genome-inferred correspondence between phylogeny and metabolic traits in the wild Drosophila gut microbiome.</title>
        <authorList>
            <person name="Bueno E."/>
            <person name="Blow F."/>
            <person name="Douglas A.E."/>
        </authorList>
    </citation>
    <scope>NUCLEOTIDE SEQUENCE</scope>
    <source>
        <strain evidence="1">Dm-2019-70</strain>
    </source>
</reference>
<comment type="caution">
    <text evidence="1">The sequence shown here is derived from an EMBL/GenBank/DDBJ whole genome shotgun (WGS) entry which is preliminary data.</text>
</comment>
<proteinExistence type="predicted"/>
<dbReference type="Proteomes" id="UP000676478">
    <property type="component" value="Unassembled WGS sequence"/>
</dbReference>
<accession>A0A1W6NHI1</accession>
<gene>
    <name evidence="1" type="ORF">JK167_11725</name>
</gene>
<dbReference type="AlphaFoldDB" id="A0A1W6NHI1"/>
<dbReference type="RefSeq" id="WP_085769179.1">
    <property type="nucleotide sequence ID" value="NZ_CP019734.1"/>
</dbReference>
<dbReference type="EMBL" id="JAERKF010000017">
    <property type="protein sequence ID" value="MBS1011491.1"/>
    <property type="molecule type" value="Genomic_DNA"/>
</dbReference>
<sequence>MSKPYIISYDLDEPGQKYEQVKKTIKSFGGSYIKIQKSVWLVRTSLSPDDMCNQLQHTMDKNDSLFVCELVHNYQGLASKETWKFIRENIFPDN</sequence>
<reference evidence="1" key="1">
    <citation type="submission" date="2020-12" db="EMBL/GenBank/DDBJ databases">
        <authorList>
            <person name="Mcmullen J.G."/>
        </authorList>
    </citation>
    <scope>NUCLEOTIDE SEQUENCE</scope>
    <source>
        <strain evidence="1">Dm-2019-70</strain>
    </source>
</reference>
<name>A0A1W6NHI1_LEVBR</name>